<organism evidence="1 2">
    <name type="scientific">Citricoccus muralis</name>
    <dbReference type="NCBI Taxonomy" id="169134"/>
    <lineage>
        <taxon>Bacteria</taxon>
        <taxon>Bacillati</taxon>
        <taxon>Actinomycetota</taxon>
        <taxon>Actinomycetes</taxon>
        <taxon>Micrococcales</taxon>
        <taxon>Micrococcaceae</taxon>
        <taxon>Citricoccus</taxon>
    </lineage>
</organism>
<reference evidence="1 2" key="1">
    <citation type="submission" date="2023-04" db="EMBL/GenBank/DDBJ databases">
        <title>Funneling lignin-derived compounds into biodiesel using alkali-halophilic Citricoccus sp. P2.</title>
        <authorList>
            <person name="Luo C.-B."/>
        </authorList>
    </citation>
    <scope>NUCLEOTIDE SEQUENCE [LARGE SCALE GENOMIC DNA]</scope>
    <source>
        <strain evidence="1 2">P2</strain>
    </source>
</reference>
<proteinExistence type="predicted"/>
<protein>
    <submittedName>
        <fullName evidence="1">DUF4303 domain-containing protein</fullName>
    </submittedName>
</protein>
<dbReference type="InterPro" id="IPR025409">
    <property type="entry name" value="DUF4303"/>
</dbReference>
<gene>
    <name evidence="1" type="ORF">P8192_10120</name>
</gene>
<dbReference type="RefSeq" id="WP_278156747.1">
    <property type="nucleotide sequence ID" value="NZ_CP121252.1"/>
</dbReference>
<dbReference type="EMBL" id="CP121252">
    <property type="protein sequence ID" value="WFP15750.1"/>
    <property type="molecule type" value="Genomic_DNA"/>
</dbReference>
<dbReference type="Proteomes" id="UP001219037">
    <property type="component" value="Chromosome"/>
</dbReference>
<sequence>MISGEGYRPYLALTEHGEDQLDLAGSRFAIVEDEILARTEPAFEARGFLHDMVDDESEIEFDRRLASMEAVLRRLDDPGLFGVAEDRARVLLLVATMPLSDSEAERGRRLNPAGPLLDAWLEEAAEGT</sequence>
<evidence type="ECO:0000313" key="2">
    <source>
        <dbReference type="Proteomes" id="UP001219037"/>
    </source>
</evidence>
<evidence type="ECO:0000313" key="1">
    <source>
        <dbReference type="EMBL" id="WFP15750.1"/>
    </source>
</evidence>
<accession>A0ABY8H3U8</accession>
<keyword evidence="2" id="KW-1185">Reference proteome</keyword>
<name>A0ABY8H3U8_9MICC</name>
<dbReference type="Pfam" id="PF14136">
    <property type="entry name" value="DUF4303"/>
    <property type="match status" value="1"/>
</dbReference>